<organism evidence="6 7">
    <name type="scientific">Chitinophaga costaii</name>
    <dbReference type="NCBI Taxonomy" id="1335309"/>
    <lineage>
        <taxon>Bacteria</taxon>
        <taxon>Pseudomonadati</taxon>
        <taxon>Bacteroidota</taxon>
        <taxon>Chitinophagia</taxon>
        <taxon>Chitinophagales</taxon>
        <taxon>Chitinophagaceae</taxon>
        <taxon>Chitinophaga</taxon>
    </lineage>
</organism>
<proteinExistence type="inferred from homology"/>
<accession>A0A1C4FZH0</accession>
<dbReference type="PANTHER" id="PTHR42655:SF1">
    <property type="entry name" value="GLYCOGEN PHOSPHORYLASE"/>
    <property type="match status" value="1"/>
</dbReference>
<dbReference type="EMBL" id="FMAR01000018">
    <property type="protein sequence ID" value="SCC61103.1"/>
    <property type="molecule type" value="Genomic_DNA"/>
</dbReference>
<dbReference type="SUPFAM" id="SSF53756">
    <property type="entry name" value="UDP-Glycosyltransferase/glycogen phosphorylase"/>
    <property type="match status" value="1"/>
</dbReference>
<feature type="domain" description="DUF3417" evidence="5">
    <location>
        <begin position="24"/>
        <end position="126"/>
    </location>
</feature>
<dbReference type="GO" id="GO:0030170">
    <property type="term" value="F:pyridoxal phosphate binding"/>
    <property type="evidence" value="ECO:0007669"/>
    <property type="project" value="InterPro"/>
</dbReference>
<evidence type="ECO:0000313" key="6">
    <source>
        <dbReference type="EMBL" id="SCC61103.1"/>
    </source>
</evidence>
<feature type="modified residue" description="N6-(pyridoxal phosphate)lysine" evidence="4">
    <location>
        <position position="595"/>
    </location>
</feature>
<evidence type="ECO:0000256" key="1">
    <source>
        <dbReference type="ARBA" id="ARBA00001275"/>
    </source>
</evidence>
<dbReference type="GO" id="GO:0008184">
    <property type="term" value="F:glycogen phosphorylase activity"/>
    <property type="evidence" value="ECO:0007669"/>
    <property type="project" value="InterPro"/>
</dbReference>
<dbReference type="InterPro" id="IPR011834">
    <property type="entry name" value="Agluc_phsphrylas"/>
</dbReference>
<evidence type="ECO:0000256" key="2">
    <source>
        <dbReference type="ARBA" id="ARBA00006047"/>
    </source>
</evidence>
<sequence>MQPVFFKWELNTAIMQKEDIPGFETLQALALDMRWSGSHVANELWAQLDPEGWAQTRNPWIILQTMSASRLQEQLALPALRNQLNALRSLREEAVAAPSWYAQQAGAPLLNGVAYFSMEFMLSESLPIYVGGLGNVAGDQLKAASDLGVPVTGIGLLYQQGYFRQVIDGDGNQQAYYPFNDPGQLPLQPLLGANGEWLRIQVPLAQATLWLRTWEVQVGRLKLYLLDSNDLANPPYYRGITSQLYGGDTALRLQQEIALGIGGWRLLEALGQSPAVCHLNEGHAAFAILERAASYMSRYQVPFETALSITRAGNLFTTHTAVAAGFDHFEPPLLAYYLGGYAAEKLQLSIPQLLALGRQRPDDEQERFNMAYLAINGSGAVNGVSRLHGQVSQALFEPLFYRWPPAEIPVGYVTNGIHVPSWESLAASRFWGNKGNAWVSQPQALASHAMQASDAALWQLRNEARSALVDFIRRQTGHASLFNPTVLTIGFARRFVPYKRPDLLLHDPQRLVRLLTNPARPLQLVVAGKAPPSDEQGKALIRHWVQFIRDYKMEAHVVFLQDYDMQLAAQMIGGVDVWLNTPRRPWEACGTSGMKVLVNGGLNLSELDGWWAEAYAPDTGWALGDGYEHGDDAAWDAAEAASLYQVLEQQVVTSFYERNEAQLPTQWTAKMRQSMTTHTFRFSATRAVSEYTTKYYLPAAARYQERTKDNAMVGKAIVQWQASVNQAWPSLEIGDTAVQEQSSAVGPTFIFSVPVHLAGLDTSMVQVTLYAAEADGHPQAQYNLQAGAKIAAASVKECTLYTVTIPATRAASDYTVRITPAHVQVAVPLENRNIRWQH</sequence>
<dbReference type="STRING" id="1335309.GA0116948_11860"/>
<dbReference type="Pfam" id="PF11897">
    <property type="entry name" value="DUF3417"/>
    <property type="match status" value="1"/>
</dbReference>
<keyword evidence="4" id="KW-0663">Pyridoxal phosphate</keyword>
<protein>
    <submittedName>
        <fullName evidence="6">Starch phosphorylase</fullName>
    </submittedName>
</protein>
<dbReference type="Pfam" id="PF00343">
    <property type="entry name" value="Phosphorylase"/>
    <property type="match status" value="1"/>
</dbReference>
<dbReference type="PANTHER" id="PTHR42655">
    <property type="entry name" value="GLYCOGEN PHOSPHORYLASE"/>
    <property type="match status" value="1"/>
</dbReference>
<dbReference type="AlphaFoldDB" id="A0A1C4FZH0"/>
<dbReference type="GO" id="GO:0005975">
    <property type="term" value="P:carbohydrate metabolic process"/>
    <property type="evidence" value="ECO:0007669"/>
    <property type="project" value="InterPro"/>
</dbReference>
<evidence type="ECO:0000256" key="3">
    <source>
        <dbReference type="ARBA" id="ARBA00022533"/>
    </source>
</evidence>
<evidence type="ECO:0000256" key="4">
    <source>
        <dbReference type="PIRSR" id="PIRSR000460-1"/>
    </source>
</evidence>
<dbReference type="NCBIfam" id="TIGR02094">
    <property type="entry name" value="more_P_ylases"/>
    <property type="match status" value="1"/>
</dbReference>
<reference evidence="6 7" key="1">
    <citation type="submission" date="2016-08" db="EMBL/GenBank/DDBJ databases">
        <authorList>
            <person name="Seilhamer J.J."/>
        </authorList>
    </citation>
    <scope>NUCLEOTIDE SEQUENCE [LARGE SCALE GENOMIC DNA]</scope>
    <source>
        <strain evidence="6 7">A37T2</strain>
    </source>
</reference>
<name>A0A1C4FZH0_9BACT</name>
<gene>
    <name evidence="6" type="ORF">GA0116948_11860</name>
</gene>
<comment type="catalytic activity">
    <reaction evidence="1">
        <text>[(1-&gt;4)-alpha-D-glucosyl](n) + phosphate = [(1-&gt;4)-alpha-D-glucosyl](n-1) + alpha-D-glucose 1-phosphate</text>
        <dbReference type="Rhea" id="RHEA:41732"/>
        <dbReference type="Rhea" id="RHEA-COMP:9584"/>
        <dbReference type="Rhea" id="RHEA-COMP:9586"/>
        <dbReference type="ChEBI" id="CHEBI:15444"/>
        <dbReference type="ChEBI" id="CHEBI:43474"/>
        <dbReference type="ChEBI" id="CHEBI:58601"/>
        <dbReference type="EC" id="2.4.1.1"/>
    </reaction>
</comment>
<dbReference type="InterPro" id="IPR052182">
    <property type="entry name" value="Glycogen/Maltodextrin_Phosph"/>
</dbReference>
<dbReference type="Gene3D" id="3.40.50.2000">
    <property type="entry name" value="Glycogen Phosphorylase B"/>
    <property type="match status" value="2"/>
</dbReference>
<comment type="similarity">
    <text evidence="2">Belongs to the glycogen phosphorylase family.</text>
</comment>
<dbReference type="PIRSF" id="PIRSF000460">
    <property type="entry name" value="Pprylas_GlgP"/>
    <property type="match status" value="1"/>
</dbReference>
<keyword evidence="3" id="KW-0021">Allosteric enzyme</keyword>
<evidence type="ECO:0000313" key="7">
    <source>
        <dbReference type="Proteomes" id="UP000242818"/>
    </source>
</evidence>
<dbReference type="InterPro" id="IPR000811">
    <property type="entry name" value="Glyco_trans_35"/>
</dbReference>
<dbReference type="Proteomes" id="UP000242818">
    <property type="component" value="Unassembled WGS sequence"/>
</dbReference>
<dbReference type="InterPro" id="IPR024517">
    <property type="entry name" value="Glycogen_phosphorylase_DUF3417"/>
</dbReference>
<keyword evidence="7" id="KW-1185">Reference proteome</keyword>
<evidence type="ECO:0000259" key="5">
    <source>
        <dbReference type="Pfam" id="PF11897"/>
    </source>
</evidence>